<reference evidence="1 2" key="1">
    <citation type="submission" date="2016-06" db="EMBL/GenBank/DDBJ databases">
        <title>Microsymbionts genomes from the relict species Vavilovia formosa.</title>
        <authorList>
            <person name="Chirak E."/>
            <person name="Kimeklis A."/>
            <person name="Andronov E."/>
        </authorList>
    </citation>
    <scope>NUCLEOTIDE SEQUENCE [LARGE SCALE GENOMIC DNA]</scope>
    <source>
        <strain evidence="1 2">Vaf10</strain>
        <plasmid evidence="2">Plasmid unnamed1</plasmid>
    </source>
</reference>
<protein>
    <submittedName>
        <fullName evidence="1">5-carboxymethyl-2-hydroxymuconate isomerase</fullName>
    </submittedName>
</protein>
<evidence type="ECO:0000313" key="2">
    <source>
        <dbReference type="Proteomes" id="UP000092691"/>
    </source>
</evidence>
<accession>A0A1B1CJ69</accession>
<sequence length="130" mass="14835">MPHFTMDYSANLDRTVDFDALCRVVHAEILKTGLFEVGAVRVRAIRCEAYAIADLLAENAFIDMSFRIGEGRSEDDKRRTGEAIFQAVTQHLDNLFQTPHFALTLEIREIDPAFSWKKNAIHPRLRKANS</sequence>
<dbReference type="CDD" id="cd00580">
    <property type="entry name" value="CHMI"/>
    <property type="match status" value="1"/>
</dbReference>
<dbReference type="OrthoDB" id="9814215at2"/>
<dbReference type="EMBL" id="CP016287">
    <property type="protein sequence ID" value="ANP89781.1"/>
    <property type="molecule type" value="Genomic_DNA"/>
</dbReference>
<dbReference type="PANTHER" id="PTHR37950">
    <property type="entry name" value="4-HYDROXYPHENYLACETATE CATABOLISM PROTEIN"/>
    <property type="match status" value="1"/>
</dbReference>
<dbReference type="RefSeq" id="WP_065283380.1">
    <property type="nucleotide sequence ID" value="NZ_CP016287.1"/>
</dbReference>
<dbReference type="PANTHER" id="PTHR37950:SF1">
    <property type="entry name" value="4-HYDROXYPHENYLACETATE CATABOLISM PROTEIN"/>
    <property type="match status" value="1"/>
</dbReference>
<dbReference type="Gene3D" id="3.30.429.10">
    <property type="entry name" value="Macrophage Migration Inhibitory Factor"/>
    <property type="match status" value="1"/>
</dbReference>
<organism evidence="1 2">
    <name type="scientific">Rhizobium leguminosarum</name>
    <dbReference type="NCBI Taxonomy" id="384"/>
    <lineage>
        <taxon>Bacteria</taxon>
        <taxon>Pseudomonadati</taxon>
        <taxon>Pseudomonadota</taxon>
        <taxon>Alphaproteobacteria</taxon>
        <taxon>Hyphomicrobiales</taxon>
        <taxon>Rhizobiaceae</taxon>
        <taxon>Rhizobium/Agrobacterium group</taxon>
        <taxon>Rhizobium</taxon>
    </lineage>
</organism>
<name>A0A1B1CJ69_RHILE</name>
<evidence type="ECO:0000313" key="1">
    <source>
        <dbReference type="EMBL" id="ANP89781.1"/>
    </source>
</evidence>
<dbReference type="Proteomes" id="UP000092691">
    <property type="component" value="Plasmid unnamed1"/>
</dbReference>
<proteinExistence type="predicted"/>
<dbReference type="InterPro" id="IPR014347">
    <property type="entry name" value="Tautomerase/MIF_sf"/>
</dbReference>
<dbReference type="InterPro" id="IPR004220">
    <property type="entry name" value="5-COMe_2-OHmuconate_Isoase"/>
</dbReference>
<gene>
    <name evidence="1" type="ORF">BA011_29110</name>
</gene>
<keyword evidence="1" id="KW-0614">Plasmid</keyword>
<dbReference type="GO" id="GO:0008704">
    <property type="term" value="F:5-carboxymethyl-2-hydroxymuconate delta-isomerase activity"/>
    <property type="evidence" value="ECO:0007669"/>
    <property type="project" value="InterPro"/>
</dbReference>
<keyword evidence="1" id="KW-0413">Isomerase</keyword>
<dbReference type="SUPFAM" id="SSF55331">
    <property type="entry name" value="Tautomerase/MIF"/>
    <property type="match status" value="1"/>
</dbReference>
<dbReference type="Pfam" id="PF02962">
    <property type="entry name" value="CHMI"/>
    <property type="match status" value="1"/>
</dbReference>
<dbReference type="AlphaFoldDB" id="A0A1B1CJ69"/>
<geneLocation type="plasmid" evidence="1 2">
    <name>unnamed1</name>
</geneLocation>